<accession>A0A0D3HU26</accession>
<keyword evidence="2" id="KW-1185">Reference proteome</keyword>
<dbReference type="PaxDb" id="65489-OBART12G10770.1"/>
<dbReference type="HOGENOM" id="CLU_2403111_0_0_1"/>
<dbReference type="AlphaFoldDB" id="A0A0D3HU26"/>
<protein>
    <submittedName>
        <fullName evidence="1">Uncharacterized protein</fullName>
    </submittedName>
</protein>
<dbReference type="EnsemblPlants" id="OBART12G10770.1">
    <property type="protein sequence ID" value="OBART12G10770.1"/>
    <property type="gene ID" value="OBART12G10770"/>
</dbReference>
<evidence type="ECO:0000313" key="1">
    <source>
        <dbReference type="EnsemblPlants" id="OBART12G10770.1"/>
    </source>
</evidence>
<reference evidence="1" key="2">
    <citation type="submission" date="2015-03" db="UniProtKB">
        <authorList>
            <consortium name="EnsemblPlants"/>
        </authorList>
    </citation>
    <scope>IDENTIFICATION</scope>
</reference>
<evidence type="ECO:0000313" key="2">
    <source>
        <dbReference type="Proteomes" id="UP000026960"/>
    </source>
</evidence>
<reference evidence="1" key="1">
    <citation type="journal article" date="2009" name="Rice">
        <title>De Novo Next Generation Sequencing of Plant Genomes.</title>
        <authorList>
            <person name="Rounsley S."/>
            <person name="Marri P.R."/>
            <person name="Yu Y."/>
            <person name="He R."/>
            <person name="Sisneros N."/>
            <person name="Goicoechea J.L."/>
            <person name="Lee S.J."/>
            <person name="Angelova A."/>
            <person name="Kudrna D."/>
            <person name="Luo M."/>
            <person name="Affourtit J."/>
            <person name="Desany B."/>
            <person name="Knight J."/>
            <person name="Niazi F."/>
            <person name="Egholm M."/>
            <person name="Wing R.A."/>
        </authorList>
    </citation>
    <scope>NUCLEOTIDE SEQUENCE [LARGE SCALE GENOMIC DNA]</scope>
    <source>
        <strain evidence="1">cv. IRGC 105608</strain>
    </source>
</reference>
<proteinExistence type="predicted"/>
<dbReference type="Gramene" id="OBART12G10770.1">
    <property type="protein sequence ID" value="OBART12G10770.1"/>
    <property type="gene ID" value="OBART12G10770"/>
</dbReference>
<dbReference type="Proteomes" id="UP000026960">
    <property type="component" value="Chromosome 12"/>
</dbReference>
<sequence>MQMYPMGMNEQWHGTSTPRRLVIQSTTYHETTNNTDKNYDLLQISIVPVYQDRCIPPTKLWDMLAAYGPTENYVATVGGGVAHNTIEDMTIAE</sequence>
<organism evidence="1">
    <name type="scientific">Oryza barthii</name>
    <dbReference type="NCBI Taxonomy" id="65489"/>
    <lineage>
        <taxon>Eukaryota</taxon>
        <taxon>Viridiplantae</taxon>
        <taxon>Streptophyta</taxon>
        <taxon>Embryophyta</taxon>
        <taxon>Tracheophyta</taxon>
        <taxon>Spermatophyta</taxon>
        <taxon>Magnoliopsida</taxon>
        <taxon>Liliopsida</taxon>
        <taxon>Poales</taxon>
        <taxon>Poaceae</taxon>
        <taxon>BOP clade</taxon>
        <taxon>Oryzoideae</taxon>
        <taxon>Oryzeae</taxon>
        <taxon>Oryzinae</taxon>
        <taxon>Oryza</taxon>
    </lineage>
</organism>
<name>A0A0D3HU26_9ORYZ</name>